<keyword evidence="2" id="KW-1133">Transmembrane helix</keyword>
<name>A0A7I4Z755_HAECO</name>
<feature type="region of interest" description="Disordered" evidence="1">
    <location>
        <begin position="46"/>
        <end position="82"/>
    </location>
</feature>
<dbReference type="OrthoDB" id="5825952at2759"/>
<dbReference type="Proteomes" id="UP000025227">
    <property type="component" value="Unplaced"/>
</dbReference>
<evidence type="ECO:0000313" key="4">
    <source>
        <dbReference type="WBParaSite" id="HCON_00188170-00001"/>
    </source>
</evidence>
<evidence type="ECO:0000313" key="3">
    <source>
        <dbReference type="Proteomes" id="UP000025227"/>
    </source>
</evidence>
<feature type="transmembrane region" description="Helical" evidence="2">
    <location>
        <begin position="6"/>
        <end position="37"/>
    </location>
</feature>
<reference evidence="4" key="1">
    <citation type="submission" date="2020-12" db="UniProtKB">
        <authorList>
            <consortium name="WormBaseParasite"/>
        </authorList>
    </citation>
    <scope>IDENTIFICATION</scope>
    <source>
        <strain evidence="4">MHco3</strain>
    </source>
</reference>
<protein>
    <submittedName>
        <fullName evidence="4">DUF4229 domain-containing protein</fullName>
    </submittedName>
</protein>
<feature type="compositionally biased region" description="Basic and acidic residues" evidence="1">
    <location>
        <begin position="70"/>
        <end position="80"/>
    </location>
</feature>
<keyword evidence="2" id="KW-0472">Membrane</keyword>
<evidence type="ECO:0000256" key="1">
    <source>
        <dbReference type="SAM" id="MobiDB-lite"/>
    </source>
</evidence>
<keyword evidence="3" id="KW-1185">Reference proteome</keyword>
<feature type="compositionally biased region" description="Basic and acidic residues" evidence="1">
    <location>
        <begin position="46"/>
        <end position="57"/>
    </location>
</feature>
<dbReference type="AlphaFoldDB" id="A0A7I4Z755"/>
<keyword evidence="2" id="KW-0812">Transmembrane</keyword>
<proteinExistence type="predicted"/>
<dbReference type="WBParaSite" id="HCON_00188170-00001">
    <property type="protein sequence ID" value="HCON_00188170-00001"/>
    <property type="gene ID" value="HCON_00188170"/>
</dbReference>
<organism evidence="3 4">
    <name type="scientific">Haemonchus contortus</name>
    <name type="common">Barber pole worm</name>
    <dbReference type="NCBI Taxonomy" id="6289"/>
    <lineage>
        <taxon>Eukaryota</taxon>
        <taxon>Metazoa</taxon>
        <taxon>Ecdysozoa</taxon>
        <taxon>Nematoda</taxon>
        <taxon>Chromadorea</taxon>
        <taxon>Rhabditida</taxon>
        <taxon>Rhabditina</taxon>
        <taxon>Rhabditomorpha</taxon>
        <taxon>Strongyloidea</taxon>
        <taxon>Trichostrongylidae</taxon>
        <taxon>Haemonchus</taxon>
    </lineage>
</organism>
<evidence type="ECO:0000256" key="2">
    <source>
        <dbReference type="SAM" id="Phobius"/>
    </source>
</evidence>
<sequence length="145" mass="16726">MNSAEIAFLIALLTAFYITLIHPFIVAGCIAALVGYIRWLAPKIDQHPQSEDERTRPESVAPTETWQQRPVEESEPRSEEENVVVNGNVHQVPMEKNTKKKKSQREVLAEIEATREREKYSKLLLTYQVPNMTAYYESLVRIIQQ</sequence>
<dbReference type="OMA" id="YQVPNMT"/>
<accession>A0A7I4Z755</accession>